<feature type="transmembrane region" description="Helical" evidence="1">
    <location>
        <begin position="42"/>
        <end position="63"/>
    </location>
</feature>
<proteinExistence type="predicted"/>
<keyword evidence="1" id="KW-0472">Membrane</keyword>
<sequence>MSKIIDDVSFFVQKAKCIKSELISVKKAIDNYNSKFKATKTIAKTGSIIGGTLTVVAFGASFFTGGLSLVTLAGTGFVTSLVSGGTAFGLEGLDYFKSRKFLKKIYKFTEELDELSNELKSEFNKIYLDAKEISSELNKSDEEAFIIVLYKLFSKDYSELNNARKNQRILQVLFISNCPGNFILKTDGKTWQGIRIISKQIAKILAKLGYQIGKRTAINLAKTATVAFSGFFLILDIKELIDTLKNDHPTSEKTKQVLEKIDEIISEM</sequence>
<feature type="transmembrane region" description="Helical" evidence="1">
    <location>
        <begin position="69"/>
        <end position="90"/>
    </location>
</feature>
<evidence type="ECO:0000313" key="2">
    <source>
        <dbReference type="EMBL" id="CAF1150764.1"/>
    </source>
</evidence>
<gene>
    <name evidence="2" type="ORF">OXX778_LOCUS23280</name>
</gene>
<keyword evidence="3" id="KW-1185">Reference proteome</keyword>
<organism evidence="2 3">
    <name type="scientific">Brachionus calyciflorus</name>
    <dbReference type="NCBI Taxonomy" id="104777"/>
    <lineage>
        <taxon>Eukaryota</taxon>
        <taxon>Metazoa</taxon>
        <taxon>Spiralia</taxon>
        <taxon>Gnathifera</taxon>
        <taxon>Rotifera</taxon>
        <taxon>Eurotatoria</taxon>
        <taxon>Monogononta</taxon>
        <taxon>Pseudotrocha</taxon>
        <taxon>Ploima</taxon>
        <taxon>Brachionidae</taxon>
        <taxon>Brachionus</taxon>
    </lineage>
</organism>
<keyword evidence="1" id="KW-0812">Transmembrane</keyword>
<dbReference type="AlphaFoldDB" id="A0A814SR31"/>
<evidence type="ECO:0000256" key="1">
    <source>
        <dbReference type="SAM" id="Phobius"/>
    </source>
</evidence>
<reference evidence="2" key="1">
    <citation type="submission" date="2021-02" db="EMBL/GenBank/DDBJ databases">
        <authorList>
            <person name="Nowell W R."/>
        </authorList>
    </citation>
    <scope>NUCLEOTIDE SEQUENCE</scope>
    <source>
        <strain evidence="2">Ploen Becks lab</strain>
    </source>
</reference>
<evidence type="ECO:0000313" key="3">
    <source>
        <dbReference type="Proteomes" id="UP000663879"/>
    </source>
</evidence>
<accession>A0A814SR31</accession>
<protein>
    <submittedName>
        <fullName evidence="2">Uncharacterized protein</fullName>
    </submittedName>
</protein>
<dbReference type="Proteomes" id="UP000663879">
    <property type="component" value="Unassembled WGS sequence"/>
</dbReference>
<feature type="non-terminal residue" evidence="2">
    <location>
        <position position="268"/>
    </location>
</feature>
<dbReference type="EMBL" id="CAJNOC010011896">
    <property type="protein sequence ID" value="CAF1150764.1"/>
    <property type="molecule type" value="Genomic_DNA"/>
</dbReference>
<name>A0A814SR31_9BILA</name>
<comment type="caution">
    <text evidence="2">The sequence shown here is derived from an EMBL/GenBank/DDBJ whole genome shotgun (WGS) entry which is preliminary data.</text>
</comment>
<keyword evidence="1" id="KW-1133">Transmembrane helix</keyword>